<keyword evidence="2" id="KW-1185">Reference proteome</keyword>
<dbReference type="VEuPathDB" id="FungiDB:PV10_07390"/>
<dbReference type="GeneID" id="27325235"/>
<dbReference type="HOGENOM" id="CLU_2306143_0_0_1"/>
<protein>
    <submittedName>
        <fullName evidence="1">Uncharacterized protein</fullName>
    </submittedName>
</protein>
<name>A0A0D1XPM8_EXOME</name>
<evidence type="ECO:0000313" key="1">
    <source>
        <dbReference type="EMBL" id="KIV90046.1"/>
    </source>
</evidence>
<proteinExistence type="predicted"/>
<dbReference type="Proteomes" id="UP000054302">
    <property type="component" value="Unassembled WGS sequence"/>
</dbReference>
<dbReference type="EMBL" id="KN847524">
    <property type="protein sequence ID" value="KIV90046.1"/>
    <property type="molecule type" value="Genomic_DNA"/>
</dbReference>
<dbReference type="RefSeq" id="XP_016221620.1">
    <property type="nucleotide sequence ID" value="XM_016372288.1"/>
</dbReference>
<organism evidence="1 2">
    <name type="scientific">Exophiala mesophila</name>
    <name type="common">Black yeast-like fungus</name>
    <dbReference type="NCBI Taxonomy" id="212818"/>
    <lineage>
        <taxon>Eukaryota</taxon>
        <taxon>Fungi</taxon>
        <taxon>Dikarya</taxon>
        <taxon>Ascomycota</taxon>
        <taxon>Pezizomycotina</taxon>
        <taxon>Eurotiomycetes</taxon>
        <taxon>Chaetothyriomycetidae</taxon>
        <taxon>Chaetothyriales</taxon>
        <taxon>Herpotrichiellaceae</taxon>
        <taxon>Exophiala</taxon>
    </lineage>
</organism>
<gene>
    <name evidence="1" type="ORF">PV10_07390</name>
</gene>
<sequence length="100" mass="11508">MISTLTSRISHMWHDSYLPPATSWSARFPSASASGQSPWFSSLTSARSRQFSPLRWSHSTHSLSHSAHRLHENNAVSIYDFCPRRNFAIYYHEAMNLQPE</sequence>
<dbReference type="AlphaFoldDB" id="A0A0D1XPM8"/>
<evidence type="ECO:0000313" key="2">
    <source>
        <dbReference type="Proteomes" id="UP000054302"/>
    </source>
</evidence>
<reference evidence="1 2" key="1">
    <citation type="submission" date="2015-01" db="EMBL/GenBank/DDBJ databases">
        <title>The Genome Sequence of Exophiala mesophila CBS40295.</title>
        <authorList>
            <consortium name="The Broad Institute Genomics Platform"/>
            <person name="Cuomo C."/>
            <person name="de Hoog S."/>
            <person name="Gorbushina A."/>
            <person name="Stielow B."/>
            <person name="Teixiera M."/>
            <person name="Abouelleil A."/>
            <person name="Chapman S.B."/>
            <person name="Priest M."/>
            <person name="Young S.K."/>
            <person name="Wortman J."/>
            <person name="Nusbaum C."/>
            <person name="Birren B."/>
        </authorList>
    </citation>
    <scope>NUCLEOTIDE SEQUENCE [LARGE SCALE GENOMIC DNA]</scope>
    <source>
        <strain evidence="1 2">CBS 40295</strain>
    </source>
</reference>
<accession>A0A0D1XPM8</accession>